<evidence type="ECO:0000313" key="2">
    <source>
        <dbReference type="EMBL" id="KAF1998742.1"/>
    </source>
</evidence>
<sequence length="423" mass="47516">MHSGLLSGVASRGAETLVRLLASLQSAKAQRDCLIWPAFSPREAVRLQDDSQLVRHRCPGFPRPEQSSKTLVWWEAASVRRYGRAIRGVGLALQPPSHPCAAAGEVVARQATRPPHGHLRLLDERQQVRHRHPTPAMEIFSCGDGSSSTARHPTQYHGRPHEGEKDEKACACEEWIRLERANTIDEITDVPLCFEIELREPESFHTEDTFMETTKHASHAGVEPARDLCSVRPHISSHHLRRLRGQVASVDRIRMSGSHLGAAKSSSWRIRCIQEDASGMLLLHLHWCRGLACDTGSLERSRSARHAWHTQRSLSRTSVYGGSRNQLPYPLTPQQPPWAIYSSLQYTPSRPDQFEWKSTSPSDCPEPHDGCCYTVILPAQLLPTLTIERRCNLISLRQSCRTATPPFGEMADPRVPWLPEEVP</sequence>
<accession>A0A6A5WAP3</accession>
<protein>
    <submittedName>
        <fullName evidence="2">Uncharacterized protein</fullName>
    </submittedName>
</protein>
<evidence type="ECO:0000256" key="1">
    <source>
        <dbReference type="SAM" id="MobiDB-lite"/>
    </source>
</evidence>
<reference evidence="2" key="1">
    <citation type="journal article" date="2020" name="Stud. Mycol.">
        <title>101 Dothideomycetes genomes: a test case for predicting lifestyles and emergence of pathogens.</title>
        <authorList>
            <person name="Haridas S."/>
            <person name="Albert R."/>
            <person name="Binder M."/>
            <person name="Bloem J."/>
            <person name="Labutti K."/>
            <person name="Salamov A."/>
            <person name="Andreopoulos B."/>
            <person name="Baker S."/>
            <person name="Barry K."/>
            <person name="Bills G."/>
            <person name="Bluhm B."/>
            <person name="Cannon C."/>
            <person name="Castanera R."/>
            <person name="Culley D."/>
            <person name="Daum C."/>
            <person name="Ezra D."/>
            <person name="Gonzalez J."/>
            <person name="Henrissat B."/>
            <person name="Kuo A."/>
            <person name="Liang C."/>
            <person name="Lipzen A."/>
            <person name="Lutzoni F."/>
            <person name="Magnuson J."/>
            <person name="Mondo S."/>
            <person name="Nolan M."/>
            <person name="Ohm R."/>
            <person name="Pangilinan J."/>
            <person name="Park H.-J."/>
            <person name="Ramirez L."/>
            <person name="Alfaro M."/>
            <person name="Sun H."/>
            <person name="Tritt A."/>
            <person name="Yoshinaga Y."/>
            <person name="Zwiers L.-H."/>
            <person name="Turgeon B."/>
            <person name="Goodwin S."/>
            <person name="Spatafora J."/>
            <person name="Crous P."/>
            <person name="Grigoriev I."/>
        </authorList>
    </citation>
    <scope>NUCLEOTIDE SEQUENCE</scope>
    <source>
        <strain evidence="2">CBS 123094</strain>
    </source>
</reference>
<evidence type="ECO:0000313" key="3">
    <source>
        <dbReference type="Proteomes" id="UP000799779"/>
    </source>
</evidence>
<name>A0A6A5WAP3_9PLEO</name>
<feature type="region of interest" description="Disordered" evidence="1">
    <location>
        <begin position="139"/>
        <end position="163"/>
    </location>
</feature>
<dbReference type="EMBL" id="ML977601">
    <property type="protein sequence ID" value="KAF1998742.1"/>
    <property type="molecule type" value="Genomic_DNA"/>
</dbReference>
<dbReference type="AlphaFoldDB" id="A0A6A5WAP3"/>
<organism evidence="2 3">
    <name type="scientific">Amniculicola lignicola CBS 123094</name>
    <dbReference type="NCBI Taxonomy" id="1392246"/>
    <lineage>
        <taxon>Eukaryota</taxon>
        <taxon>Fungi</taxon>
        <taxon>Dikarya</taxon>
        <taxon>Ascomycota</taxon>
        <taxon>Pezizomycotina</taxon>
        <taxon>Dothideomycetes</taxon>
        <taxon>Pleosporomycetidae</taxon>
        <taxon>Pleosporales</taxon>
        <taxon>Amniculicolaceae</taxon>
        <taxon>Amniculicola</taxon>
    </lineage>
</organism>
<dbReference type="Proteomes" id="UP000799779">
    <property type="component" value="Unassembled WGS sequence"/>
</dbReference>
<gene>
    <name evidence="2" type="ORF">P154DRAFT_536062</name>
</gene>
<proteinExistence type="predicted"/>
<keyword evidence="3" id="KW-1185">Reference proteome</keyword>